<feature type="signal peptide" evidence="1">
    <location>
        <begin position="1"/>
        <end position="21"/>
    </location>
</feature>
<dbReference type="Proteomes" id="UP000249497">
    <property type="component" value="Unassembled WGS sequence"/>
</dbReference>
<keyword evidence="3" id="KW-1185">Reference proteome</keyword>
<dbReference type="AlphaFoldDB" id="A0A8T8WWC4"/>
<feature type="chain" id="PRO_5035947061" evidence="1">
    <location>
        <begin position="22"/>
        <end position="251"/>
    </location>
</feature>
<organism evidence="2 3">
    <name type="scientific">Aspergillus japonicus CBS 114.51</name>
    <dbReference type="NCBI Taxonomy" id="1448312"/>
    <lineage>
        <taxon>Eukaryota</taxon>
        <taxon>Fungi</taxon>
        <taxon>Dikarya</taxon>
        <taxon>Ascomycota</taxon>
        <taxon>Pezizomycotina</taxon>
        <taxon>Eurotiomycetes</taxon>
        <taxon>Eurotiomycetidae</taxon>
        <taxon>Eurotiales</taxon>
        <taxon>Aspergillaceae</taxon>
        <taxon>Aspergillus</taxon>
        <taxon>Aspergillus subgen. Circumdati</taxon>
    </lineage>
</organism>
<name>A0A8T8WWC4_ASPJA</name>
<proteinExistence type="predicted"/>
<sequence>MQGLVPFTLTFLSILCQQTMGRLFPINVDRLPFVGRRTAIDDPQDRVYSCLTGPARSTTERTRFGTLGCTVYGYPSTGGVLIKEADLLDMLFLSLPRSHVSQRSPSAEEEDRFCKLLRRTGATFWPSQQDWFDVQMGLREMTEEEEKVIVYGWPADGVGVWVLRFASANELPDDFGRMSLVMNMEEKIRIMKEYGATFVEDVSQVEELNMMENKRTLIDKGKRLDFVTAAKLLCDSIMERARKFFVYCCTT</sequence>
<dbReference type="OrthoDB" id="4487429at2759"/>
<evidence type="ECO:0000313" key="3">
    <source>
        <dbReference type="Proteomes" id="UP000249497"/>
    </source>
</evidence>
<reference evidence="2 3" key="1">
    <citation type="submission" date="2018-02" db="EMBL/GenBank/DDBJ databases">
        <title>The genomes of Aspergillus section Nigri reveals drivers in fungal speciation.</title>
        <authorList>
            <consortium name="DOE Joint Genome Institute"/>
            <person name="Vesth T.C."/>
            <person name="Nybo J."/>
            <person name="Theobald S."/>
            <person name="Brandl J."/>
            <person name="Frisvad J.C."/>
            <person name="Nielsen K.F."/>
            <person name="Lyhne E.K."/>
            <person name="Kogle M.E."/>
            <person name="Kuo A."/>
            <person name="Riley R."/>
            <person name="Clum A."/>
            <person name="Nolan M."/>
            <person name="Lipzen A."/>
            <person name="Salamov A."/>
            <person name="Henrissat B."/>
            <person name="Wiebenga A."/>
            <person name="De vries R.P."/>
            <person name="Grigoriev I.V."/>
            <person name="Mortensen U.H."/>
            <person name="Andersen M.R."/>
            <person name="Baker S.E."/>
        </authorList>
    </citation>
    <scope>NUCLEOTIDE SEQUENCE [LARGE SCALE GENOMIC DNA]</scope>
    <source>
        <strain evidence="2 3">CBS 114.51</strain>
    </source>
</reference>
<dbReference type="EMBL" id="KZ824808">
    <property type="protein sequence ID" value="RAH79964.1"/>
    <property type="molecule type" value="Genomic_DNA"/>
</dbReference>
<evidence type="ECO:0000256" key="1">
    <source>
        <dbReference type="SAM" id="SignalP"/>
    </source>
</evidence>
<protein>
    <submittedName>
        <fullName evidence="2">Uncharacterized protein</fullName>
    </submittedName>
</protein>
<evidence type="ECO:0000313" key="2">
    <source>
        <dbReference type="EMBL" id="RAH79964.1"/>
    </source>
</evidence>
<dbReference type="RefSeq" id="XP_025525858.1">
    <property type="nucleotide sequence ID" value="XM_025674559.1"/>
</dbReference>
<dbReference type="GeneID" id="37178251"/>
<keyword evidence="1" id="KW-0732">Signal</keyword>
<gene>
    <name evidence="2" type="ORF">BO86DRAFT_411163</name>
</gene>
<accession>A0A8T8WWC4</accession>